<name>A0ABU7EHB4_9TELE</name>
<evidence type="ECO:0000313" key="2">
    <source>
        <dbReference type="Proteomes" id="UP001352852"/>
    </source>
</evidence>
<organism evidence="1 2">
    <name type="scientific">Characodon lateralis</name>
    <dbReference type="NCBI Taxonomy" id="208331"/>
    <lineage>
        <taxon>Eukaryota</taxon>
        <taxon>Metazoa</taxon>
        <taxon>Chordata</taxon>
        <taxon>Craniata</taxon>
        <taxon>Vertebrata</taxon>
        <taxon>Euteleostomi</taxon>
        <taxon>Actinopterygii</taxon>
        <taxon>Neopterygii</taxon>
        <taxon>Teleostei</taxon>
        <taxon>Neoteleostei</taxon>
        <taxon>Acanthomorphata</taxon>
        <taxon>Ovalentaria</taxon>
        <taxon>Atherinomorphae</taxon>
        <taxon>Cyprinodontiformes</taxon>
        <taxon>Goodeidae</taxon>
        <taxon>Characodon</taxon>
    </lineage>
</organism>
<sequence length="121" mass="13677">MLSFLELQTVWSAEYRQKILFLHGGLTEILTISGSTEISESKKVFIKHWIKLTLRGEHNSFCVSACPREVQSILSKFPCLCFCMNCKLGILQKPSLTDPSGFPWTRPLVSVSLAEVLIFNI</sequence>
<proteinExistence type="predicted"/>
<evidence type="ECO:0000313" key="1">
    <source>
        <dbReference type="EMBL" id="MED6285658.1"/>
    </source>
</evidence>
<comment type="caution">
    <text evidence="1">The sequence shown here is derived from an EMBL/GenBank/DDBJ whole genome shotgun (WGS) entry which is preliminary data.</text>
</comment>
<keyword evidence="2" id="KW-1185">Reference proteome</keyword>
<dbReference type="EMBL" id="JAHUTJ010054238">
    <property type="protein sequence ID" value="MED6285658.1"/>
    <property type="molecule type" value="Genomic_DNA"/>
</dbReference>
<reference evidence="1 2" key="1">
    <citation type="submission" date="2021-06" db="EMBL/GenBank/DDBJ databases">
        <authorList>
            <person name="Palmer J.M."/>
        </authorList>
    </citation>
    <scope>NUCLEOTIDE SEQUENCE [LARGE SCALE GENOMIC DNA]</scope>
    <source>
        <strain evidence="1 2">CL_MEX2019</strain>
        <tissue evidence="1">Muscle</tissue>
    </source>
</reference>
<dbReference type="Proteomes" id="UP001352852">
    <property type="component" value="Unassembled WGS sequence"/>
</dbReference>
<accession>A0ABU7EHB4</accession>
<protein>
    <submittedName>
        <fullName evidence="1">Uncharacterized protein</fullName>
    </submittedName>
</protein>
<gene>
    <name evidence="1" type="ORF">CHARACLAT_031393</name>
</gene>